<name>A0ABU7DDK5_9TELE</name>
<proteinExistence type="predicted"/>
<organism evidence="1 2">
    <name type="scientific">Characodon lateralis</name>
    <dbReference type="NCBI Taxonomy" id="208331"/>
    <lineage>
        <taxon>Eukaryota</taxon>
        <taxon>Metazoa</taxon>
        <taxon>Chordata</taxon>
        <taxon>Craniata</taxon>
        <taxon>Vertebrata</taxon>
        <taxon>Euteleostomi</taxon>
        <taxon>Actinopterygii</taxon>
        <taxon>Neopterygii</taxon>
        <taxon>Teleostei</taxon>
        <taxon>Neoteleostei</taxon>
        <taxon>Acanthomorphata</taxon>
        <taxon>Ovalentaria</taxon>
        <taxon>Atherinomorphae</taxon>
        <taxon>Cyprinodontiformes</taxon>
        <taxon>Goodeidae</taxon>
        <taxon>Characodon</taxon>
    </lineage>
</organism>
<accession>A0ABU7DDK5</accession>
<gene>
    <name evidence="1" type="ORF">CHARACLAT_003182</name>
</gene>
<keyword evidence="2" id="KW-1185">Reference proteome</keyword>
<dbReference type="Proteomes" id="UP001352852">
    <property type="component" value="Unassembled WGS sequence"/>
</dbReference>
<sequence>MTNQERKHLRQRGGRQAIRAADPLEACVASPTSKPAVVRTESQQVLFLPMRSQSHREADRSALAQQKR</sequence>
<evidence type="ECO:0000313" key="1">
    <source>
        <dbReference type="EMBL" id="MED6273094.1"/>
    </source>
</evidence>
<comment type="caution">
    <text evidence="1">The sequence shown here is derived from an EMBL/GenBank/DDBJ whole genome shotgun (WGS) entry which is preliminary data.</text>
</comment>
<protein>
    <submittedName>
        <fullName evidence="1">Uncharacterized protein</fullName>
    </submittedName>
</protein>
<evidence type="ECO:0000313" key="2">
    <source>
        <dbReference type="Proteomes" id="UP001352852"/>
    </source>
</evidence>
<dbReference type="EMBL" id="JAHUTJ010024729">
    <property type="protein sequence ID" value="MED6273094.1"/>
    <property type="molecule type" value="Genomic_DNA"/>
</dbReference>
<reference evidence="1 2" key="1">
    <citation type="submission" date="2021-06" db="EMBL/GenBank/DDBJ databases">
        <authorList>
            <person name="Palmer J.M."/>
        </authorList>
    </citation>
    <scope>NUCLEOTIDE SEQUENCE [LARGE SCALE GENOMIC DNA]</scope>
    <source>
        <strain evidence="1 2">CL_MEX2019</strain>
        <tissue evidence="1">Muscle</tissue>
    </source>
</reference>